<organism evidence="3 4">
    <name type="scientific">Marssonina brunnea f. sp. multigermtubi (strain MB_m1)</name>
    <name type="common">Marssonina leaf spot fungus</name>
    <dbReference type="NCBI Taxonomy" id="1072389"/>
    <lineage>
        <taxon>Eukaryota</taxon>
        <taxon>Fungi</taxon>
        <taxon>Dikarya</taxon>
        <taxon>Ascomycota</taxon>
        <taxon>Pezizomycotina</taxon>
        <taxon>Leotiomycetes</taxon>
        <taxon>Helotiales</taxon>
        <taxon>Drepanopezizaceae</taxon>
        <taxon>Drepanopeziza</taxon>
    </lineage>
</organism>
<dbReference type="OrthoDB" id="3182339at2759"/>
<evidence type="ECO:0000259" key="2">
    <source>
        <dbReference type="Pfam" id="PF20255"/>
    </source>
</evidence>
<dbReference type="EMBL" id="JH921438">
    <property type="protein sequence ID" value="EKD16902.1"/>
    <property type="molecule type" value="Genomic_DNA"/>
</dbReference>
<dbReference type="InterPro" id="IPR046541">
    <property type="entry name" value="DUF6606"/>
</dbReference>
<dbReference type="AlphaFoldDB" id="K1WWK8"/>
<sequence>MPETIHDSFYSKNAPSSTFAPANKSRVDTYRYDESVEASTPSCPTTSVNFDRDLPSSQITKWRRKIAEYLQKQKKKEKATAFKRKHGGKGIVMAAEDHDAVIRTCAKGSDLNSGAENVTFKVVKRAAMQQSSLNEILYLNTDSILVADPGPIWRLVGQPCRKRVRRRVGADGDLAIPAPGPAAGPDGQWMFIHPNLIKHGSFLHAWIRLPSMLSILLDRGVRAGPVKTLGQKLHDMVERERNAGLLIRKLPQRFQFESFELSAKSPVLMSTVGRLVRSFPGAAIAVDQTKVSTPGFRDVLTETLFALESEGIDESISKFPGHAPRDGIPVLKLPGILRGLGSPVAISRIHKRTKDEGIFGSGPKPFRRSPRWLLLKVSLQTTLADQKRYEIFMIYFTATALERAVTADVSSDKIHVMLAKIARRIMKLGFFIKEDAPWAPLLEPAAKAAVFELDIPSFIRSWRSISYQILADVLNPLPYEGLKDYVKQNVDRLEFVLKTRPLAQTAGRAVVVFEATEEIACLENRSKLAMQDSLS</sequence>
<dbReference type="InParanoid" id="K1WWK8"/>
<keyword evidence="4" id="KW-1185">Reference proteome</keyword>
<dbReference type="HOGENOM" id="CLU_509071_0_0_1"/>
<gene>
    <name evidence="3" type="ORF">MBM_05371</name>
</gene>
<evidence type="ECO:0000313" key="3">
    <source>
        <dbReference type="EMBL" id="EKD16902.1"/>
    </source>
</evidence>
<dbReference type="KEGG" id="mbe:MBM_05371"/>
<dbReference type="Proteomes" id="UP000006753">
    <property type="component" value="Unassembled WGS sequence"/>
</dbReference>
<evidence type="ECO:0000256" key="1">
    <source>
        <dbReference type="SAM" id="MobiDB-lite"/>
    </source>
</evidence>
<reference evidence="3 4" key="1">
    <citation type="journal article" date="2012" name="BMC Genomics">
        <title>Sequencing the genome of Marssonina brunnea reveals fungus-poplar co-evolution.</title>
        <authorList>
            <person name="Zhu S."/>
            <person name="Cao Y.-Z."/>
            <person name="Jiang C."/>
            <person name="Tan B.-Y."/>
            <person name="Wang Z."/>
            <person name="Feng S."/>
            <person name="Zhang L."/>
            <person name="Su X.-H."/>
            <person name="Brejova B."/>
            <person name="Vinar T."/>
            <person name="Xu M."/>
            <person name="Wang M.-X."/>
            <person name="Zhang S.-G."/>
            <person name="Huang M.-R."/>
            <person name="Wu R."/>
            <person name="Zhou Y."/>
        </authorList>
    </citation>
    <scope>NUCLEOTIDE SEQUENCE [LARGE SCALE GENOMIC DNA]</scope>
    <source>
        <strain evidence="3 4">MB_m1</strain>
    </source>
</reference>
<dbReference type="Pfam" id="PF20255">
    <property type="entry name" value="DUF6606"/>
    <property type="match status" value="1"/>
</dbReference>
<name>K1WWK8_MARBU</name>
<protein>
    <recommendedName>
        <fullName evidence="2">DUF6606 domain-containing protein</fullName>
    </recommendedName>
</protein>
<feature type="domain" description="DUF6606" evidence="2">
    <location>
        <begin position="239"/>
        <end position="401"/>
    </location>
</feature>
<dbReference type="STRING" id="1072389.K1WWK8"/>
<proteinExistence type="predicted"/>
<dbReference type="eggNOG" id="ENOG502QUFK">
    <property type="taxonomic scope" value="Eukaryota"/>
</dbReference>
<feature type="region of interest" description="Disordered" evidence="1">
    <location>
        <begin position="1"/>
        <end position="23"/>
    </location>
</feature>
<evidence type="ECO:0000313" key="4">
    <source>
        <dbReference type="Proteomes" id="UP000006753"/>
    </source>
</evidence>
<accession>K1WWK8</accession>
<feature type="compositionally biased region" description="Polar residues" evidence="1">
    <location>
        <begin position="10"/>
        <end position="20"/>
    </location>
</feature>